<dbReference type="EMBL" id="JAMFMA010000002">
    <property type="protein sequence ID" value="MCL6274355.1"/>
    <property type="molecule type" value="Genomic_DNA"/>
</dbReference>
<sequence length="194" mass="22061">MKKIILLAVSIGFNTFMYGQGTINIDTEKSVIKWTGSKLFQFNEHYGTVKFSNGTFLWTGDNIMGGHFVVDMKSIVNTDGKYNEMLVSHLKNEDFFDVKNHPIAKLKITQVFYVDFKEISAEALLTIKGITHPINFRMTIEESNKTQVFKSKFVIDRTRWGIQYESKGLIDSVKENIISDAIGFEVVLVTKPGC</sequence>
<accession>A0ABT0PSJ1</accession>
<dbReference type="RefSeq" id="WP_249657537.1">
    <property type="nucleotide sequence ID" value="NZ_JAMFMA010000002.1"/>
</dbReference>
<feature type="domain" description="Lipid/polyisoprenoid-binding YceI-like" evidence="1">
    <location>
        <begin position="22"/>
        <end position="191"/>
    </location>
</feature>
<gene>
    <name evidence="2" type="ORF">M3P19_10060</name>
</gene>
<evidence type="ECO:0000313" key="3">
    <source>
        <dbReference type="Proteomes" id="UP001203607"/>
    </source>
</evidence>
<dbReference type="Proteomes" id="UP001203607">
    <property type="component" value="Unassembled WGS sequence"/>
</dbReference>
<proteinExistence type="predicted"/>
<keyword evidence="3" id="KW-1185">Reference proteome</keyword>
<comment type="caution">
    <text evidence="2">The sequence shown here is derived from an EMBL/GenBank/DDBJ whole genome shotgun (WGS) entry which is preliminary data.</text>
</comment>
<dbReference type="Gene3D" id="2.40.128.110">
    <property type="entry name" value="Lipid/polyisoprenoid-binding, YceI-like"/>
    <property type="match status" value="1"/>
</dbReference>
<dbReference type="PANTHER" id="PTHR34406:SF1">
    <property type="entry name" value="PROTEIN YCEI"/>
    <property type="match status" value="1"/>
</dbReference>
<dbReference type="PANTHER" id="PTHR34406">
    <property type="entry name" value="PROTEIN YCEI"/>
    <property type="match status" value="1"/>
</dbReference>
<reference evidence="2 3" key="1">
    <citation type="submission" date="2022-05" db="EMBL/GenBank/DDBJ databases">
        <authorList>
            <person name="Park J.-S."/>
        </authorList>
    </citation>
    <scope>NUCLEOTIDE SEQUENCE [LARGE SCALE GENOMIC DNA]</scope>
    <source>
        <strain evidence="2 3">2012CJ35-5</strain>
    </source>
</reference>
<evidence type="ECO:0000259" key="1">
    <source>
        <dbReference type="SMART" id="SM00867"/>
    </source>
</evidence>
<evidence type="ECO:0000313" key="2">
    <source>
        <dbReference type="EMBL" id="MCL6274355.1"/>
    </source>
</evidence>
<dbReference type="SMART" id="SM00867">
    <property type="entry name" value="YceI"/>
    <property type="match status" value="1"/>
</dbReference>
<dbReference type="InterPro" id="IPR036761">
    <property type="entry name" value="TTHA0802/YceI-like_sf"/>
</dbReference>
<name>A0ABT0PSJ1_9FLAO</name>
<organism evidence="2 3">
    <name type="scientific">Flagellimonas spongiicola</name>
    <dbReference type="NCBI Taxonomy" id="2942208"/>
    <lineage>
        <taxon>Bacteria</taxon>
        <taxon>Pseudomonadati</taxon>
        <taxon>Bacteroidota</taxon>
        <taxon>Flavobacteriia</taxon>
        <taxon>Flavobacteriales</taxon>
        <taxon>Flavobacteriaceae</taxon>
        <taxon>Flagellimonas</taxon>
    </lineage>
</organism>
<dbReference type="InterPro" id="IPR007372">
    <property type="entry name" value="Lipid/polyisoprenoid-bd_YceI"/>
</dbReference>
<dbReference type="SUPFAM" id="SSF101874">
    <property type="entry name" value="YceI-like"/>
    <property type="match status" value="1"/>
</dbReference>
<protein>
    <submittedName>
        <fullName evidence="2">YceI family protein</fullName>
    </submittedName>
</protein>
<dbReference type="Pfam" id="PF04264">
    <property type="entry name" value="YceI"/>
    <property type="match status" value="1"/>
</dbReference>